<gene>
    <name evidence="3" type="ORF">SNOG_07549</name>
</gene>
<feature type="compositionally biased region" description="Polar residues" evidence="1">
    <location>
        <begin position="157"/>
        <end position="166"/>
    </location>
</feature>
<accession>Q0UL15</accession>
<feature type="region of interest" description="Disordered" evidence="1">
    <location>
        <begin position="133"/>
        <end position="261"/>
    </location>
</feature>
<evidence type="ECO:0000256" key="1">
    <source>
        <dbReference type="SAM" id="MobiDB-lite"/>
    </source>
</evidence>
<sequence length="595" mass="60775">MWMFTLLALSRFVVAGPDNSSQAENYAGPTYVIYNKLYGALDKTISKEWAFGKETVTMNTCLAEPTKLKNWEPARTEDWMYFITSYRNNTPTSTATNLPYPLPTALNAPVTTYESTSTHVTVAGCLRCQNTKPPPAATPNVQSFSEQGHNAAPEPTQDVNQHGQTKPNTPQQGDGQGGPNAGDGNSNGGNANGGNSNGGNSNGGNSNGGNSNDGSSNGNNSNDQRPPGNPVVIGGSTFTVRPGQSTPAPDRPGNQNQPPPVVVIGSQTLTQGQSTIINGVPVVVPSDAGGSQVVIGGTSYPVNNGPTAAPVLTVGQSTVTANPEGQFIVGSETLKPGGPALTIDGSTVSLGPGGGIAIINGATQTLANAPVITSPPAITVDGRIIPATVVGGTTQLVIAGQTLVPGGPAITVDGTTYSLPSGTQLLANGIPLTGQTIGSTSVLDGTTAYILGPSATLTPGAALTLSGTTYSMPPGAPSVIIINGMTSTLARTTPAPALTIAGKTYTPATRAGTLEYVLAQGTTLRPGQAVTLGGTTYSLDPADEQCCEGPGEYEREHDGEQECRGFYLEWDWRGCWGEYESSGCGGEDEGSRHVG</sequence>
<evidence type="ECO:0000313" key="3">
    <source>
        <dbReference type="EMBL" id="EAT85015.2"/>
    </source>
</evidence>
<dbReference type="VEuPathDB" id="FungiDB:JI435_075490"/>
<name>Q0UL15_PHANO</name>
<keyword evidence="2" id="KW-0732">Signal</keyword>
<dbReference type="Proteomes" id="UP000001055">
    <property type="component" value="Unassembled WGS sequence"/>
</dbReference>
<feature type="compositionally biased region" description="Gly residues" evidence="1">
    <location>
        <begin position="174"/>
        <end position="207"/>
    </location>
</feature>
<dbReference type="EMBL" id="CH445335">
    <property type="protein sequence ID" value="EAT85015.2"/>
    <property type="molecule type" value="Genomic_DNA"/>
</dbReference>
<dbReference type="eggNOG" id="ENOG502SNDG">
    <property type="taxonomic scope" value="Eukaryota"/>
</dbReference>
<dbReference type="KEGG" id="pno:SNOG_07549"/>
<protein>
    <submittedName>
        <fullName evidence="3">Uncharacterized protein</fullName>
    </submittedName>
</protein>
<feature type="compositionally biased region" description="Polar residues" evidence="1">
    <location>
        <begin position="236"/>
        <end position="247"/>
    </location>
</feature>
<dbReference type="AlphaFoldDB" id="Q0UL15"/>
<dbReference type="InParanoid" id="Q0UL15"/>
<reference evidence="4" key="1">
    <citation type="journal article" date="2007" name="Plant Cell">
        <title>Dothideomycete-plant interactions illuminated by genome sequencing and EST analysis of the wheat pathogen Stagonospora nodorum.</title>
        <authorList>
            <person name="Hane J.K."/>
            <person name="Lowe R.G."/>
            <person name="Solomon P.S."/>
            <person name="Tan K.C."/>
            <person name="Schoch C.L."/>
            <person name="Spatafora J.W."/>
            <person name="Crous P.W."/>
            <person name="Kodira C."/>
            <person name="Birren B.W."/>
            <person name="Galagan J.E."/>
            <person name="Torriani S.F."/>
            <person name="McDonald B.A."/>
            <person name="Oliver R.P."/>
        </authorList>
    </citation>
    <scope>NUCLEOTIDE SEQUENCE [LARGE SCALE GENOMIC DNA]</scope>
    <source>
        <strain evidence="4">SN15 / ATCC MYA-4574 / FGSC 10173</strain>
    </source>
</reference>
<organism evidence="3 4">
    <name type="scientific">Phaeosphaeria nodorum (strain SN15 / ATCC MYA-4574 / FGSC 10173)</name>
    <name type="common">Glume blotch fungus</name>
    <name type="synonym">Parastagonospora nodorum</name>
    <dbReference type="NCBI Taxonomy" id="321614"/>
    <lineage>
        <taxon>Eukaryota</taxon>
        <taxon>Fungi</taxon>
        <taxon>Dikarya</taxon>
        <taxon>Ascomycota</taxon>
        <taxon>Pezizomycotina</taxon>
        <taxon>Dothideomycetes</taxon>
        <taxon>Pleosporomycetidae</taxon>
        <taxon>Pleosporales</taxon>
        <taxon>Pleosporineae</taxon>
        <taxon>Phaeosphaeriaceae</taxon>
        <taxon>Parastagonospora</taxon>
    </lineage>
</organism>
<evidence type="ECO:0000313" key="4">
    <source>
        <dbReference type="Proteomes" id="UP000001055"/>
    </source>
</evidence>
<feature type="chain" id="PRO_5012836337" evidence="2">
    <location>
        <begin position="16"/>
        <end position="595"/>
    </location>
</feature>
<feature type="compositionally biased region" description="Polar residues" evidence="1">
    <location>
        <begin position="139"/>
        <end position="148"/>
    </location>
</feature>
<dbReference type="GeneID" id="5974777"/>
<feature type="compositionally biased region" description="Low complexity" evidence="1">
    <location>
        <begin position="208"/>
        <end position="222"/>
    </location>
</feature>
<dbReference type="RefSeq" id="XP_001797884.1">
    <property type="nucleotide sequence ID" value="XM_001797832.1"/>
</dbReference>
<proteinExistence type="predicted"/>
<dbReference type="HOGENOM" id="CLU_458625_0_0_1"/>
<evidence type="ECO:0000256" key="2">
    <source>
        <dbReference type="SAM" id="SignalP"/>
    </source>
</evidence>
<feature type="signal peptide" evidence="2">
    <location>
        <begin position="1"/>
        <end position="15"/>
    </location>
</feature>